<dbReference type="Proteomes" id="UP000683428">
    <property type="component" value="Chromosome"/>
</dbReference>
<evidence type="ECO:0000313" key="1">
    <source>
        <dbReference type="EMBL" id="QWT50229.1"/>
    </source>
</evidence>
<organism evidence="1 2">
    <name type="scientific">Azospira inquinata</name>
    <dbReference type="NCBI Taxonomy" id="2785627"/>
    <lineage>
        <taxon>Bacteria</taxon>
        <taxon>Pseudomonadati</taxon>
        <taxon>Pseudomonadota</taxon>
        <taxon>Betaproteobacteria</taxon>
        <taxon>Rhodocyclales</taxon>
        <taxon>Rhodocyclaceae</taxon>
        <taxon>Azospira</taxon>
    </lineage>
</organism>
<dbReference type="Pfam" id="PF13997">
    <property type="entry name" value="YqjK"/>
    <property type="match status" value="1"/>
</dbReference>
<sequence length="102" mass="11752">MNPRRLELATRRGELRARIAAQRNDLARLSWPVRNTLDLADQGAKGLHWLQDHPGTVSAAVAASVVLRPRRMFRWLRRGYFLWRGYQGLKRRLDLALHGAGQ</sequence>
<dbReference type="InterPro" id="IPR025612">
    <property type="entry name" value="YqjK"/>
</dbReference>
<reference evidence="1" key="1">
    <citation type="submission" date="2020-11" db="EMBL/GenBank/DDBJ databases">
        <title>Azospira inquinata sp. nov.</title>
        <authorList>
            <person name="Moe W.M."/>
            <person name="Mikes M.C."/>
        </authorList>
    </citation>
    <scope>NUCLEOTIDE SEQUENCE</scope>
    <source>
        <strain evidence="1">Azo-3</strain>
    </source>
</reference>
<dbReference type="KEGG" id="aiq:Azoinq_06485"/>
<evidence type="ECO:0000313" key="2">
    <source>
        <dbReference type="Proteomes" id="UP000683428"/>
    </source>
</evidence>
<dbReference type="EMBL" id="CP064782">
    <property type="protein sequence ID" value="QWT50229.1"/>
    <property type="molecule type" value="Genomic_DNA"/>
</dbReference>
<protein>
    <submittedName>
        <fullName evidence="1">YqjK-like family protein</fullName>
    </submittedName>
</protein>
<keyword evidence="2" id="KW-1185">Reference proteome</keyword>
<gene>
    <name evidence="1" type="ORF">Azoinq_06485</name>
</gene>
<name>A0A975SPM1_9RHOO</name>
<accession>A0A975SPM1</accession>
<proteinExistence type="predicted"/>
<dbReference type="AlphaFoldDB" id="A0A975SPM1"/>
<dbReference type="RefSeq" id="WP_216130786.1">
    <property type="nucleotide sequence ID" value="NZ_CP064782.1"/>
</dbReference>